<gene>
    <name evidence="4" type="ORF">H5410_051525</name>
</gene>
<dbReference type="GO" id="GO:1990904">
    <property type="term" value="C:ribonucleoprotein complex"/>
    <property type="evidence" value="ECO:0007669"/>
    <property type="project" value="UniProtKB-KW"/>
</dbReference>
<proteinExistence type="inferred from homology"/>
<accession>A0A9J5WYP4</accession>
<dbReference type="Proteomes" id="UP000824120">
    <property type="component" value="Chromosome 10"/>
</dbReference>
<protein>
    <submittedName>
        <fullName evidence="4">Uncharacterized protein</fullName>
    </submittedName>
</protein>
<reference evidence="4 5" key="1">
    <citation type="submission" date="2020-09" db="EMBL/GenBank/DDBJ databases">
        <title>De no assembly of potato wild relative species, Solanum commersonii.</title>
        <authorList>
            <person name="Cho K."/>
        </authorList>
    </citation>
    <scope>NUCLEOTIDE SEQUENCE [LARGE SCALE GENOMIC DNA]</scope>
    <source>
        <strain evidence="4">LZ3.2</strain>
        <tissue evidence="4">Leaf</tissue>
    </source>
</reference>
<organism evidence="4 5">
    <name type="scientific">Solanum commersonii</name>
    <name type="common">Commerson's wild potato</name>
    <name type="synonym">Commerson's nightshade</name>
    <dbReference type="NCBI Taxonomy" id="4109"/>
    <lineage>
        <taxon>Eukaryota</taxon>
        <taxon>Viridiplantae</taxon>
        <taxon>Streptophyta</taxon>
        <taxon>Embryophyta</taxon>
        <taxon>Tracheophyta</taxon>
        <taxon>Spermatophyta</taxon>
        <taxon>Magnoliopsida</taxon>
        <taxon>eudicotyledons</taxon>
        <taxon>Gunneridae</taxon>
        <taxon>Pentapetalae</taxon>
        <taxon>asterids</taxon>
        <taxon>lamiids</taxon>
        <taxon>Solanales</taxon>
        <taxon>Solanaceae</taxon>
        <taxon>Solanoideae</taxon>
        <taxon>Solaneae</taxon>
        <taxon>Solanum</taxon>
    </lineage>
</organism>
<keyword evidence="5" id="KW-1185">Reference proteome</keyword>
<dbReference type="EMBL" id="JACXVP010000010">
    <property type="protein sequence ID" value="KAG5580898.1"/>
    <property type="molecule type" value="Genomic_DNA"/>
</dbReference>
<dbReference type="AlphaFoldDB" id="A0A9J5WYP4"/>
<keyword evidence="3" id="KW-0687">Ribonucleoprotein</keyword>
<dbReference type="OrthoDB" id="783746at2759"/>
<keyword evidence="2" id="KW-0689">Ribosomal protein</keyword>
<dbReference type="GO" id="GO:0005840">
    <property type="term" value="C:ribosome"/>
    <property type="evidence" value="ECO:0007669"/>
    <property type="project" value="UniProtKB-KW"/>
</dbReference>
<evidence type="ECO:0000256" key="1">
    <source>
        <dbReference type="ARBA" id="ARBA00006227"/>
    </source>
</evidence>
<dbReference type="FunFam" id="6.10.250.3250:FF:000001">
    <property type="entry name" value="60S ribosomal protein L13a"/>
    <property type="match status" value="1"/>
</dbReference>
<name>A0A9J5WYP4_SOLCO</name>
<comment type="similarity">
    <text evidence="1">Belongs to the universal ribosomal protein uL13 family.</text>
</comment>
<sequence length="114" mass="12841">MMIWQVQVKGKDAAFDSDEFAKELNNEASNARNSNLGDAPPSALLKMLGYAKLMKELVTKKRSMDFETIENKRKQRAQVAYERGKQLTKLRGKAEKAAKEKLGPQLAIIAPIKY</sequence>
<evidence type="ECO:0000313" key="4">
    <source>
        <dbReference type="EMBL" id="KAG5580898.1"/>
    </source>
</evidence>
<evidence type="ECO:0000313" key="5">
    <source>
        <dbReference type="Proteomes" id="UP000824120"/>
    </source>
</evidence>
<dbReference type="Gene3D" id="6.10.250.3250">
    <property type="match status" value="1"/>
</dbReference>
<comment type="caution">
    <text evidence="4">The sequence shown here is derived from an EMBL/GenBank/DDBJ whole genome shotgun (WGS) entry which is preliminary data.</text>
</comment>
<evidence type="ECO:0000256" key="3">
    <source>
        <dbReference type="ARBA" id="ARBA00023274"/>
    </source>
</evidence>
<evidence type="ECO:0000256" key="2">
    <source>
        <dbReference type="ARBA" id="ARBA00022980"/>
    </source>
</evidence>